<protein>
    <submittedName>
        <fullName evidence="2">Uncharacterized protein</fullName>
    </submittedName>
</protein>
<comment type="caution">
    <text evidence="2">The sequence shown here is derived from an EMBL/GenBank/DDBJ whole genome shotgun (WGS) entry which is preliminary data.</text>
</comment>
<keyword evidence="1" id="KW-0472">Membrane</keyword>
<dbReference type="Proteomes" id="UP000625711">
    <property type="component" value="Unassembled WGS sequence"/>
</dbReference>
<gene>
    <name evidence="2" type="ORF">GWI33_007319</name>
</gene>
<organism evidence="2 3">
    <name type="scientific">Rhynchophorus ferrugineus</name>
    <name type="common">Red palm weevil</name>
    <name type="synonym">Curculio ferrugineus</name>
    <dbReference type="NCBI Taxonomy" id="354439"/>
    <lineage>
        <taxon>Eukaryota</taxon>
        <taxon>Metazoa</taxon>
        <taxon>Ecdysozoa</taxon>
        <taxon>Arthropoda</taxon>
        <taxon>Hexapoda</taxon>
        <taxon>Insecta</taxon>
        <taxon>Pterygota</taxon>
        <taxon>Neoptera</taxon>
        <taxon>Endopterygota</taxon>
        <taxon>Coleoptera</taxon>
        <taxon>Polyphaga</taxon>
        <taxon>Cucujiformia</taxon>
        <taxon>Curculionidae</taxon>
        <taxon>Dryophthorinae</taxon>
        <taxon>Rhynchophorus</taxon>
    </lineage>
</organism>
<keyword evidence="1" id="KW-0812">Transmembrane</keyword>
<accession>A0A834MEX5</accession>
<dbReference type="EMBL" id="JAACXV010000365">
    <property type="protein sequence ID" value="KAF7279376.1"/>
    <property type="molecule type" value="Genomic_DNA"/>
</dbReference>
<dbReference type="AlphaFoldDB" id="A0A834MEX5"/>
<name>A0A834MEX5_RHYFE</name>
<proteinExistence type="predicted"/>
<feature type="transmembrane region" description="Helical" evidence="1">
    <location>
        <begin position="33"/>
        <end position="52"/>
    </location>
</feature>
<keyword evidence="3" id="KW-1185">Reference proteome</keyword>
<reference evidence="2" key="1">
    <citation type="submission" date="2020-08" db="EMBL/GenBank/DDBJ databases">
        <title>Genome sequencing and assembly of the red palm weevil Rhynchophorus ferrugineus.</title>
        <authorList>
            <person name="Dias G.B."/>
            <person name="Bergman C.M."/>
            <person name="Manee M."/>
        </authorList>
    </citation>
    <scope>NUCLEOTIDE SEQUENCE</scope>
    <source>
        <strain evidence="2">AA-2017</strain>
        <tissue evidence="2">Whole larva</tissue>
    </source>
</reference>
<keyword evidence="1" id="KW-1133">Transmembrane helix</keyword>
<evidence type="ECO:0000256" key="1">
    <source>
        <dbReference type="SAM" id="Phobius"/>
    </source>
</evidence>
<evidence type="ECO:0000313" key="2">
    <source>
        <dbReference type="EMBL" id="KAF7279376.1"/>
    </source>
</evidence>
<sequence>MGFIIVKIKKSIPKNVKLIDNLKLTNCSKTGKFTYLIFVFCLNFTVNLKVVYQYKNTKGKSIMEIGSPVLI</sequence>
<evidence type="ECO:0000313" key="3">
    <source>
        <dbReference type="Proteomes" id="UP000625711"/>
    </source>
</evidence>